<dbReference type="GO" id="GO:0008374">
    <property type="term" value="F:O-acyltransferase activity"/>
    <property type="evidence" value="ECO:0007669"/>
    <property type="project" value="TreeGrafter"/>
</dbReference>
<dbReference type="HOGENOM" id="CLU_051638_7_2_6"/>
<dbReference type="SUPFAM" id="SSF51161">
    <property type="entry name" value="Trimeric LpxA-like enzymes"/>
    <property type="match status" value="1"/>
</dbReference>
<organism evidence="5 6">
    <name type="scientific">Isoalcanivorax pacificus W11-5</name>
    <dbReference type="NCBI Taxonomy" id="391936"/>
    <lineage>
        <taxon>Bacteria</taxon>
        <taxon>Pseudomonadati</taxon>
        <taxon>Pseudomonadota</taxon>
        <taxon>Gammaproteobacteria</taxon>
        <taxon>Oceanospirillales</taxon>
        <taxon>Alcanivoracaceae</taxon>
        <taxon>Isoalcanivorax</taxon>
    </lineage>
</organism>
<dbReference type="Pfam" id="PF00132">
    <property type="entry name" value="Hexapep"/>
    <property type="match status" value="1"/>
</dbReference>
<dbReference type="EMBL" id="CP004387">
    <property type="protein sequence ID" value="AJD48522.1"/>
    <property type="molecule type" value="Genomic_DNA"/>
</dbReference>
<dbReference type="InterPro" id="IPR001451">
    <property type="entry name" value="Hexapep"/>
</dbReference>
<dbReference type="Gene3D" id="2.160.10.10">
    <property type="entry name" value="Hexapeptide repeat proteins"/>
    <property type="match status" value="1"/>
</dbReference>
<name>A0A0B4XQK9_9GAMM</name>
<dbReference type="AlphaFoldDB" id="A0A0B4XQK9"/>
<dbReference type="PANTHER" id="PTHR23416:SF23">
    <property type="entry name" value="ACETYLTRANSFERASE C18B11.09C-RELATED"/>
    <property type="match status" value="1"/>
</dbReference>
<keyword evidence="4" id="KW-0012">Acyltransferase</keyword>
<dbReference type="KEGG" id="apac:S7S_10550"/>
<dbReference type="InterPro" id="IPR051159">
    <property type="entry name" value="Hexapeptide_acetyltransf"/>
</dbReference>
<dbReference type="InterPro" id="IPR018357">
    <property type="entry name" value="Hexapep_transf_CS"/>
</dbReference>
<evidence type="ECO:0000256" key="3">
    <source>
        <dbReference type="ARBA" id="ARBA00022737"/>
    </source>
</evidence>
<proteinExistence type="inferred from homology"/>
<evidence type="ECO:0000256" key="2">
    <source>
        <dbReference type="ARBA" id="ARBA00022679"/>
    </source>
</evidence>
<sequence length="156" mass="16042">MEILPLLRLNRFKVFLLSRAGVSISPDTVISSTFKVVGCGRVKVGGPSFIGHRVTFYTSSADISVGRGVDIGPEVSIITGGHEIGNETRRAGKGSNEPVTISDGCWIGARVLILGGVTIGAGTVVAAGAVVTDNLDGGSLYAGVPARKVKSLDGNY</sequence>
<protein>
    <submittedName>
        <fullName evidence="5">Acetyltransferase (Isoleucine patch superfamily)-like protein</fullName>
    </submittedName>
</protein>
<evidence type="ECO:0000313" key="5">
    <source>
        <dbReference type="EMBL" id="AJD48522.1"/>
    </source>
</evidence>
<accession>A0A0B4XQK9</accession>
<keyword evidence="3" id="KW-0677">Repeat</keyword>
<dbReference type="PROSITE" id="PS00101">
    <property type="entry name" value="HEXAPEP_TRANSFERASES"/>
    <property type="match status" value="1"/>
</dbReference>
<keyword evidence="6" id="KW-1185">Reference proteome</keyword>
<dbReference type="STRING" id="391936.S7S_10550"/>
<evidence type="ECO:0000313" key="6">
    <source>
        <dbReference type="Proteomes" id="UP000006764"/>
    </source>
</evidence>
<dbReference type="PANTHER" id="PTHR23416">
    <property type="entry name" value="SIALIC ACID SYNTHASE-RELATED"/>
    <property type="match status" value="1"/>
</dbReference>
<gene>
    <name evidence="5" type="ORF">S7S_10550</name>
</gene>
<dbReference type="InterPro" id="IPR011004">
    <property type="entry name" value="Trimer_LpxA-like_sf"/>
</dbReference>
<evidence type="ECO:0000256" key="4">
    <source>
        <dbReference type="ARBA" id="ARBA00023315"/>
    </source>
</evidence>
<keyword evidence="2 5" id="KW-0808">Transferase</keyword>
<dbReference type="Proteomes" id="UP000006764">
    <property type="component" value="Chromosome"/>
</dbReference>
<comment type="similarity">
    <text evidence="1">Belongs to the transferase hexapeptide repeat family.</text>
</comment>
<evidence type="ECO:0000256" key="1">
    <source>
        <dbReference type="ARBA" id="ARBA00007274"/>
    </source>
</evidence>
<dbReference type="GO" id="GO:0005829">
    <property type="term" value="C:cytosol"/>
    <property type="evidence" value="ECO:0007669"/>
    <property type="project" value="TreeGrafter"/>
</dbReference>
<reference evidence="5 6" key="1">
    <citation type="journal article" date="2012" name="J. Bacteriol.">
        <title>Genome sequence of an alkane-degrading bacterium, Alcanivorax pacificus type strain W11-5, isolated from deep sea sediment.</title>
        <authorList>
            <person name="Lai Q."/>
            <person name="Shao Z."/>
        </authorList>
    </citation>
    <scope>NUCLEOTIDE SEQUENCE [LARGE SCALE GENOMIC DNA]</scope>
    <source>
        <strain evidence="5 6">W11-5</strain>
    </source>
</reference>